<dbReference type="InterPro" id="IPR042245">
    <property type="entry name" value="Tgt2/MlaC_sf"/>
</dbReference>
<evidence type="ECO:0000256" key="1">
    <source>
        <dbReference type="SAM" id="SignalP"/>
    </source>
</evidence>
<accession>A0A1E2UN95</accession>
<dbReference type="STRING" id="1818881.A3196_05140"/>
<gene>
    <name evidence="2" type="ORF">A3196_05140</name>
</gene>
<reference evidence="2 3" key="1">
    <citation type="submission" date="2016-03" db="EMBL/GenBank/DDBJ databases">
        <title>Chemosynthetic sulphur-oxidizing symbionts of marine invertebrate animals are capable of nitrogen fixation.</title>
        <authorList>
            <person name="Petersen J.M."/>
            <person name="Kemper A."/>
            <person name="Gruber-Vodicka H."/>
            <person name="Cardini U."/>
            <person name="Geest Mvander."/>
            <person name="Kleiner M."/>
            <person name="Bulgheresi S."/>
            <person name="Fussmann M."/>
            <person name="Herbold C."/>
            <person name="Seah B.K.B."/>
            <person name="Antony C.Paul."/>
            <person name="Liu D."/>
            <person name="Belitz A."/>
            <person name="Weber M."/>
        </authorList>
    </citation>
    <scope>NUCLEOTIDE SEQUENCE [LARGE SCALE GENOMIC DNA]</scope>
    <source>
        <strain evidence="2">G_D</strain>
    </source>
</reference>
<dbReference type="PIRSF" id="PIRSF004649">
    <property type="entry name" value="MlaC"/>
    <property type="match status" value="1"/>
</dbReference>
<evidence type="ECO:0000313" key="3">
    <source>
        <dbReference type="Proteomes" id="UP000094849"/>
    </source>
</evidence>
<dbReference type="Gene3D" id="3.10.450.710">
    <property type="entry name" value="Tgt2/MlaC"/>
    <property type="match status" value="1"/>
</dbReference>
<dbReference type="EMBL" id="LVJZ01000003">
    <property type="protein sequence ID" value="ODB96203.1"/>
    <property type="molecule type" value="Genomic_DNA"/>
</dbReference>
<proteinExistence type="predicted"/>
<protein>
    <recommendedName>
        <fullName evidence="4">Toluene tolerance protein</fullName>
    </recommendedName>
</protein>
<sequence>MMRLISILLLTLTFTTSLPAAAKVTPSERVKETVEKVLEILKDEALDKGERRDMVKSIVRSRFDYESMSQVILAANWRKATAAQREQFITLFRELLEQTYYSAMDSYNNQKVRMGRERLKGKLANVQTYIVASNKELPVSYKLRYRNDDWYAYDVAVDGVSLVSNYRTSFRNLVKTKGMDGLLAELAGKVATLKSQNKKTVKQEAPEASVN</sequence>
<dbReference type="PANTHER" id="PTHR36573">
    <property type="entry name" value="INTERMEMBRANE PHOSPHOLIPID TRANSPORT SYSTEM BINDING PROTEIN MLAC"/>
    <property type="match status" value="1"/>
</dbReference>
<dbReference type="InterPro" id="IPR008869">
    <property type="entry name" value="MlaC/ttg2D"/>
</dbReference>
<comment type="caution">
    <text evidence="2">The sequence shown here is derived from an EMBL/GenBank/DDBJ whole genome shotgun (WGS) entry which is preliminary data.</text>
</comment>
<keyword evidence="1" id="KW-0732">Signal</keyword>
<dbReference type="RefSeq" id="WP_069003035.1">
    <property type="nucleotide sequence ID" value="NZ_LVJW01000006.1"/>
</dbReference>
<evidence type="ECO:0008006" key="4">
    <source>
        <dbReference type="Google" id="ProtNLM"/>
    </source>
</evidence>
<dbReference type="AlphaFoldDB" id="A0A1E2UN95"/>
<dbReference type="Proteomes" id="UP000094849">
    <property type="component" value="Unassembled WGS sequence"/>
</dbReference>
<dbReference type="Pfam" id="PF05494">
    <property type="entry name" value="MlaC"/>
    <property type="match status" value="1"/>
</dbReference>
<feature type="signal peptide" evidence="1">
    <location>
        <begin position="1"/>
        <end position="22"/>
    </location>
</feature>
<dbReference type="PANTHER" id="PTHR36573:SF1">
    <property type="entry name" value="INTERMEMBRANE PHOSPHOLIPID TRANSPORT SYSTEM BINDING PROTEIN MLAC"/>
    <property type="match status" value="1"/>
</dbReference>
<dbReference type="OrthoDB" id="9787053at2"/>
<keyword evidence="3" id="KW-1185">Reference proteome</keyword>
<name>A0A1E2UN95_9GAMM</name>
<feature type="chain" id="PRO_5009119058" description="Toluene tolerance protein" evidence="1">
    <location>
        <begin position="23"/>
        <end position="211"/>
    </location>
</feature>
<organism evidence="2 3">
    <name type="scientific">Candidatus Thiodiazotropha endoloripes</name>
    <dbReference type="NCBI Taxonomy" id="1818881"/>
    <lineage>
        <taxon>Bacteria</taxon>
        <taxon>Pseudomonadati</taxon>
        <taxon>Pseudomonadota</taxon>
        <taxon>Gammaproteobacteria</taxon>
        <taxon>Chromatiales</taxon>
        <taxon>Sedimenticolaceae</taxon>
        <taxon>Candidatus Thiodiazotropha</taxon>
    </lineage>
</organism>
<evidence type="ECO:0000313" key="2">
    <source>
        <dbReference type="EMBL" id="ODB96203.1"/>
    </source>
</evidence>